<proteinExistence type="inferred from homology"/>
<organism evidence="6 7">
    <name type="scientific">Rickenella mellea</name>
    <dbReference type="NCBI Taxonomy" id="50990"/>
    <lineage>
        <taxon>Eukaryota</taxon>
        <taxon>Fungi</taxon>
        <taxon>Dikarya</taxon>
        <taxon>Basidiomycota</taxon>
        <taxon>Agaricomycotina</taxon>
        <taxon>Agaricomycetes</taxon>
        <taxon>Hymenochaetales</taxon>
        <taxon>Rickenellaceae</taxon>
        <taxon>Rickenella</taxon>
    </lineage>
</organism>
<comment type="similarity">
    <text evidence="1">Belongs to the bacterial ribosomal protein bL34 family.</text>
</comment>
<reference evidence="6 7" key="1">
    <citation type="submission" date="2018-06" db="EMBL/GenBank/DDBJ databases">
        <title>A transcriptomic atlas of mushroom development highlights an independent origin of complex multicellularity.</title>
        <authorList>
            <consortium name="DOE Joint Genome Institute"/>
            <person name="Krizsan K."/>
            <person name="Almasi E."/>
            <person name="Merenyi Z."/>
            <person name="Sahu N."/>
            <person name="Viragh M."/>
            <person name="Koszo T."/>
            <person name="Mondo S."/>
            <person name="Kiss B."/>
            <person name="Balint B."/>
            <person name="Kues U."/>
            <person name="Barry K."/>
            <person name="Hegedus J.C."/>
            <person name="Henrissat B."/>
            <person name="Johnson J."/>
            <person name="Lipzen A."/>
            <person name="Ohm R."/>
            <person name="Nagy I."/>
            <person name="Pangilinan J."/>
            <person name="Yan J."/>
            <person name="Xiong Y."/>
            <person name="Grigoriev I.V."/>
            <person name="Hibbett D.S."/>
            <person name="Nagy L.G."/>
        </authorList>
    </citation>
    <scope>NUCLEOTIDE SEQUENCE [LARGE SCALE GENOMIC DNA]</scope>
    <source>
        <strain evidence="6 7">SZMC22713</strain>
    </source>
</reference>
<keyword evidence="7" id="KW-1185">Reference proteome</keyword>
<dbReference type="FunFam" id="1.10.287.3980:FF:000001">
    <property type="entry name" value="Mitochondrial ribosomal protein L34"/>
    <property type="match status" value="1"/>
</dbReference>
<evidence type="ECO:0000256" key="3">
    <source>
        <dbReference type="ARBA" id="ARBA00023274"/>
    </source>
</evidence>
<evidence type="ECO:0000313" key="7">
    <source>
        <dbReference type="Proteomes" id="UP000294933"/>
    </source>
</evidence>
<dbReference type="HAMAP" id="MF_00391">
    <property type="entry name" value="Ribosomal_bL34"/>
    <property type="match status" value="1"/>
</dbReference>
<dbReference type="PANTHER" id="PTHR14503:SF4">
    <property type="entry name" value="LARGE RIBOSOMAL SUBUNIT PROTEIN BL34M"/>
    <property type="match status" value="1"/>
</dbReference>
<dbReference type="InterPro" id="IPR000271">
    <property type="entry name" value="Ribosomal_bL34"/>
</dbReference>
<name>A0A4R5XFJ0_9AGAM</name>
<feature type="region of interest" description="Disordered" evidence="5">
    <location>
        <begin position="35"/>
        <end position="54"/>
    </location>
</feature>
<evidence type="ECO:0000256" key="4">
    <source>
        <dbReference type="ARBA" id="ARBA00035274"/>
    </source>
</evidence>
<dbReference type="VEuPathDB" id="FungiDB:BD410DRAFT_45123"/>
<dbReference type="Pfam" id="PF00468">
    <property type="entry name" value="Ribosomal_L34"/>
    <property type="match status" value="1"/>
</dbReference>
<keyword evidence="2" id="KW-0689">Ribosomal protein</keyword>
<dbReference type="EMBL" id="ML170156">
    <property type="protein sequence ID" value="TDL29873.1"/>
    <property type="molecule type" value="Genomic_DNA"/>
</dbReference>
<feature type="compositionally biased region" description="Low complexity" evidence="5">
    <location>
        <begin position="39"/>
        <end position="54"/>
    </location>
</feature>
<dbReference type="GO" id="GO:0006412">
    <property type="term" value="P:translation"/>
    <property type="evidence" value="ECO:0007669"/>
    <property type="project" value="InterPro"/>
</dbReference>
<dbReference type="Gene3D" id="1.10.287.3980">
    <property type="match status" value="1"/>
</dbReference>
<accession>A0A4R5XFJ0</accession>
<evidence type="ECO:0000256" key="2">
    <source>
        <dbReference type="ARBA" id="ARBA00022980"/>
    </source>
</evidence>
<evidence type="ECO:0000313" key="6">
    <source>
        <dbReference type="EMBL" id="TDL29873.1"/>
    </source>
</evidence>
<protein>
    <recommendedName>
        <fullName evidence="4">Large ribosomal subunit protein bL34m</fullName>
    </recommendedName>
</protein>
<dbReference type="AlphaFoldDB" id="A0A4R5XFJ0"/>
<sequence>MPRVSRCFQRILRSLKTAVSRHSAVAASARPSFPAWAASRTPSSPSTSNTTSSLLRSCLRPTTSSIPFSLRTIAPSLLSSTIRLPPLGESLLLYPNIGLQQQVRFSGGATYQPSQRRRKRKFGFLARKSTKAGRKIISRRREKGRKYLTH</sequence>
<evidence type="ECO:0000256" key="1">
    <source>
        <dbReference type="ARBA" id="ARBA00010111"/>
    </source>
</evidence>
<dbReference type="GO" id="GO:0005762">
    <property type="term" value="C:mitochondrial large ribosomal subunit"/>
    <property type="evidence" value="ECO:0007669"/>
    <property type="project" value="TreeGrafter"/>
</dbReference>
<dbReference type="Proteomes" id="UP000294933">
    <property type="component" value="Unassembled WGS sequence"/>
</dbReference>
<evidence type="ECO:0000256" key="5">
    <source>
        <dbReference type="SAM" id="MobiDB-lite"/>
    </source>
</evidence>
<dbReference type="STRING" id="50990.A0A4R5XFJ0"/>
<dbReference type="GO" id="GO:0003735">
    <property type="term" value="F:structural constituent of ribosome"/>
    <property type="evidence" value="ECO:0007669"/>
    <property type="project" value="InterPro"/>
</dbReference>
<dbReference type="NCBIfam" id="TIGR01030">
    <property type="entry name" value="rpmH_bact"/>
    <property type="match status" value="1"/>
</dbReference>
<dbReference type="OrthoDB" id="431691at2759"/>
<gene>
    <name evidence="6" type="ORF">BD410DRAFT_45123</name>
</gene>
<dbReference type="PANTHER" id="PTHR14503">
    <property type="entry name" value="MITOCHONDRIAL RIBOSOMAL PROTEIN 34 FAMILY MEMBER"/>
    <property type="match status" value="1"/>
</dbReference>
<keyword evidence="3" id="KW-0687">Ribonucleoprotein</keyword>